<dbReference type="SUPFAM" id="SSF49503">
    <property type="entry name" value="Cupredoxins"/>
    <property type="match status" value="1"/>
</dbReference>
<feature type="region of interest" description="Disordered" evidence="1">
    <location>
        <begin position="30"/>
        <end position="56"/>
    </location>
</feature>
<dbReference type="Proteomes" id="UP000254866">
    <property type="component" value="Unassembled WGS sequence"/>
</dbReference>
<dbReference type="PANTHER" id="PTHR34883:SF4">
    <property type="entry name" value="CUPREDOXIN"/>
    <property type="match status" value="1"/>
</dbReference>
<dbReference type="InterPro" id="IPR052953">
    <property type="entry name" value="Ser-rich/MCO-related"/>
</dbReference>
<sequence length="304" mass="29429">MRFSAGLALCAAPLALAGLLQAEMPKRAVEVQVSNSNSNSRGGNGNGNGNGNNRGNNNAVGVTEVIIVWVNNGGGAATNTVNSAVAAATAGGAAATHTVVVGGSAGLQFTPNTLSAAVGDMVVFTFMSANHTATQSAFDTPCDPLAGGMDSGFMPNANNSVVPPPQMAMQVSVATPLWFYCRQAKHCGKGMTFSINPSANKTQAAFQQLAIAQKGEGATAAIVGGAGASGAAPAAAAPAATNAVAPPANAAAPANMAAGTGTNVNGECACSCLCGPGSFPSSAVQGVGGFGGVPGAMPMAAMMA</sequence>
<keyword evidence="2" id="KW-0732">Signal</keyword>
<protein>
    <recommendedName>
        <fullName evidence="5">Cupredoxin</fullName>
    </recommendedName>
</protein>
<name>A0A370TR93_9HELO</name>
<dbReference type="EMBL" id="NPIC01000003">
    <property type="protein sequence ID" value="RDL38047.1"/>
    <property type="molecule type" value="Genomic_DNA"/>
</dbReference>
<evidence type="ECO:0000313" key="3">
    <source>
        <dbReference type="EMBL" id="RDL38047.1"/>
    </source>
</evidence>
<evidence type="ECO:0008006" key="5">
    <source>
        <dbReference type="Google" id="ProtNLM"/>
    </source>
</evidence>
<keyword evidence="4" id="KW-1185">Reference proteome</keyword>
<dbReference type="CDD" id="cd00920">
    <property type="entry name" value="Cupredoxin"/>
    <property type="match status" value="1"/>
</dbReference>
<comment type="caution">
    <text evidence="3">The sequence shown here is derived from an EMBL/GenBank/DDBJ whole genome shotgun (WGS) entry which is preliminary data.</text>
</comment>
<feature type="chain" id="PRO_5017077111" description="Cupredoxin" evidence="2">
    <location>
        <begin position="23"/>
        <end position="304"/>
    </location>
</feature>
<dbReference type="AlphaFoldDB" id="A0A370TR93"/>
<evidence type="ECO:0000313" key="4">
    <source>
        <dbReference type="Proteomes" id="UP000254866"/>
    </source>
</evidence>
<feature type="compositionally biased region" description="Gly residues" evidence="1">
    <location>
        <begin position="42"/>
        <end position="52"/>
    </location>
</feature>
<dbReference type="RefSeq" id="XP_031870703.1">
    <property type="nucleotide sequence ID" value="XM_032014103.1"/>
</dbReference>
<dbReference type="STRING" id="2656787.A0A370TR93"/>
<dbReference type="OrthoDB" id="1921208at2759"/>
<dbReference type="Gene3D" id="2.60.40.420">
    <property type="entry name" value="Cupredoxins - blue copper proteins"/>
    <property type="match status" value="1"/>
</dbReference>
<reference evidence="3 4" key="1">
    <citation type="journal article" date="2018" name="IMA Fungus">
        <title>IMA Genome-F 9: Draft genome sequence of Annulohypoxylon stygium, Aspergillus mulundensis, Berkeleyomyces basicola (syn. Thielaviopsis basicola), Ceratocystis smalleyi, two Cercospora beticola strains, Coleophoma cylindrospora, Fusarium fracticaudum, Phialophora cf. hyalina, and Morchella septimelata.</title>
        <authorList>
            <person name="Wingfield B.D."/>
            <person name="Bills G.F."/>
            <person name="Dong Y."/>
            <person name="Huang W."/>
            <person name="Nel W.J."/>
            <person name="Swalarsk-Parry B.S."/>
            <person name="Vaghefi N."/>
            <person name="Wilken P.M."/>
            <person name="An Z."/>
            <person name="de Beer Z.W."/>
            <person name="De Vos L."/>
            <person name="Chen L."/>
            <person name="Duong T.A."/>
            <person name="Gao Y."/>
            <person name="Hammerbacher A."/>
            <person name="Kikkert J.R."/>
            <person name="Li Y."/>
            <person name="Li H."/>
            <person name="Li K."/>
            <person name="Li Q."/>
            <person name="Liu X."/>
            <person name="Ma X."/>
            <person name="Naidoo K."/>
            <person name="Pethybridge S.J."/>
            <person name="Sun J."/>
            <person name="Steenkamp E.T."/>
            <person name="van der Nest M.A."/>
            <person name="van Wyk S."/>
            <person name="Wingfield M.J."/>
            <person name="Xiong C."/>
            <person name="Yue Q."/>
            <person name="Zhang X."/>
        </authorList>
    </citation>
    <scope>NUCLEOTIDE SEQUENCE [LARGE SCALE GENOMIC DNA]</scope>
    <source>
        <strain evidence="3 4">BP 5553</strain>
    </source>
</reference>
<accession>A0A370TR93</accession>
<evidence type="ECO:0000256" key="2">
    <source>
        <dbReference type="SAM" id="SignalP"/>
    </source>
</evidence>
<dbReference type="InterPro" id="IPR008972">
    <property type="entry name" value="Cupredoxin"/>
</dbReference>
<gene>
    <name evidence="3" type="ORF">BP5553_05480</name>
</gene>
<proteinExistence type="predicted"/>
<feature type="signal peptide" evidence="2">
    <location>
        <begin position="1"/>
        <end position="22"/>
    </location>
</feature>
<evidence type="ECO:0000256" key="1">
    <source>
        <dbReference type="SAM" id="MobiDB-lite"/>
    </source>
</evidence>
<dbReference type="PANTHER" id="PTHR34883">
    <property type="entry name" value="SERINE-RICH PROTEIN, PUTATIVE-RELATED-RELATED"/>
    <property type="match status" value="1"/>
</dbReference>
<dbReference type="GeneID" id="43598329"/>
<organism evidence="3 4">
    <name type="scientific">Venustampulla echinocandica</name>
    <dbReference type="NCBI Taxonomy" id="2656787"/>
    <lineage>
        <taxon>Eukaryota</taxon>
        <taxon>Fungi</taxon>
        <taxon>Dikarya</taxon>
        <taxon>Ascomycota</taxon>
        <taxon>Pezizomycotina</taxon>
        <taxon>Leotiomycetes</taxon>
        <taxon>Helotiales</taxon>
        <taxon>Pleuroascaceae</taxon>
        <taxon>Venustampulla</taxon>
    </lineage>
</organism>